<dbReference type="Gene3D" id="3.40.630.30">
    <property type="match status" value="1"/>
</dbReference>
<dbReference type="InterPro" id="IPR000835">
    <property type="entry name" value="HTH_MarR-typ"/>
</dbReference>
<feature type="domain" description="N-acetyltransferase" evidence="3">
    <location>
        <begin position="171"/>
        <end position="313"/>
    </location>
</feature>
<dbReference type="PROSITE" id="PS50995">
    <property type="entry name" value="HTH_MARR_2"/>
    <property type="match status" value="1"/>
</dbReference>
<evidence type="ECO:0000313" key="4">
    <source>
        <dbReference type="EMBL" id="KPA91261.1"/>
    </source>
</evidence>
<organism evidence="4 5">
    <name type="scientific">Pseudomonas asplenii</name>
    <dbReference type="NCBI Taxonomy" id="53407"/>
    <lineage>
        <taxon>Bacteria</taxon>
        <taxon>Pseudomonadati</taxon>
        <taxon>Pseudomonadota</taxon>
        <taxon>Gammaproteobacteria</taxon>
        <taxon>Pseudomonadales</taxon>
        <taxon>Pseudomonadaceae</taxon>
        <taxon>Pseudomonas</taxon>
    </lineage>
</organism>
<dbReference type="GO" id="GO:0008080">
    <property type="term" value="F:N-acetyltransferase activity"/>
    <property type="evidence" value="ECO:0007669"/>
    <property type="project" value="InterPro"/>
</dbReference>
<evidence type="ECO:0000259" key="3">
    <source>
        <dbReference type="PROSITE" id="PS51186"/>
    </source>
</evidence>
<evidence type="ECO:0000259" key="2">
    <source>
        <dbReference type="PROSITE" id="PS50995"/>
    </source>
</evidence>
<dbReference type="PRINTS" id="PR00598">
    <property type="entry name" value="HTHMARR"/>
</dbReference>
<dbReference type="SMART" id="SM00347">
    <property type="entry name" value="HTH_MARR"/>
    <property type="match status" value="1"/>
</dbReference>
<dbReference type="InterPro" id="IPR036388">
    <property type="entry name" value="WH-like_DNA-bd_sf"/>
</dbReference>
<dbReference type="RefSeq" id="WP_054056687.1">
    <property type="nucleotide sequence ID" value="NZ_JSYZ01000007.1"/>
</dbReference>
<dbReference type="SUPFAM" id="SSF46785">
    <property type="entry name" value="Winged helix' DNA-binding domain"/>
    <property type="match status" value="1"/>
</dbReference>
<dbReference type="PATRIC" id="fig|50340.43.peg.5512"/>
<evidence type="ECO:0000256" key="1">
    <source>
        <dbReference type="ARBA" id="ARBA00022679"/>
    </source>
</evidence>
<comment type="caution">
    <text evidence="4">The sequence shown here is derived from an EMBL/GenBank/DDBJ whole genome shotgun (WGS) entry which is preliminary data.</text>
</comment>
<dbReference type="AlphaFoldDB" id="A0A0M9GHC0"/>
<dbReference type="Pfam" id="PF00583">
    <property type="entry name" value="Acetyltransf_1"/>
    <property type="match status" value="1"/>
</dbReference>
<proteinExistence type="predicted"/>
<keyword evidence="5" id="KW-1185">Reference proteome</keyword>
<gene>
    <name evidence="4" type="ORF">PF66_02144</name>
</gene>
<accession>A0A0M9GHC0</accession>
<dbReference type="InterPro" id="IPR000182">
    <property type="entry name" value="GNAT_dom"/>
</dbReference>
<dbReference type="EMBL" id="JSYZ01000007">
    <property type="protein sequence ID" value="KPA91261.1"/>
    <property type="molecule type" value="Genomic_DNA"/>
</dbReference>
<keyword evidence="1 4" id="KW-0808">Transferase</keyword>
<dbReference type="Proteomes" id="UP000037931">
    <property type="component" value="Unassembled WGS sequence"/>
</dbReference>
<dbReference type="PANTHER" id="PTHR13947">
    <property type="entry name" value="GNAT FAMILY N-ACETYLTRANSFERASE"/>
    <property type="match status" value="1"/>
</dbReference>
<evidence type="ECO:0000313" key="5">
    <source>
        <dbReference type="Proteomes" id="UP000037931"/>
    </source>
</evidence>
<dbReference type="OrthoDB" id="273614at2"/>
<name>A0A0M9GHC0_9PSED</name>
<dbReference type="InterPro" id="IPR016181">
    <property type="entry name" value="Acyl_CoA_acyltransferase"/>
</dbReference>
<feature type="domain" description="HTH marR-type" evidence="2">
    <location>
        <begin position="4"/>
        <end position="139"/>
    </location>
</feature>
<dbReference type="GO" id="GO:0003700">
    <property type="term" value="F:DNA-binding transcription factor activity"/>
    <property type="evidence" value="ECO:0007669"/>
    <property type="project" value="InterPro"/>
</dbReference>
<dbReference type="SUPFAM" id="SSF55729">
    <property type="entry name" value="Acyl-CoA N-acyltransferases (Nat)"/>
    <property type="match status" value="1"/>
</dbReference>
<dbReference type="InterPro" id="IPR036390">
    <property type="entry name" value="WH_DNA-bd_sf"/>
</dbReference>
<reference evidence="4 5" key="1">
    <citation type="journal article" date="2015" name="PLoS ONE">
        <title>Rice-Infecting Pseudomonas Genomes Are Highly Accessorized and Harbor Multiple Putative Virulence Mechanisms to Cause Sheath Brown Rot.</title>
        <authorList>
            <person name="Quibod I.L."/>
            <person name="Grande G."/>
            <person name="Oreiro E.G."/>
            <person name="Borja F.N."/>
            <person name="Dossa G.S."/>
            <person name="Mauleon R."/>
            <person name="Cruz C.V."/>
            <person name="Oliva R."/>
        </authorList>
    </citation>
    <scope>NUCLEOTIDE SEQUENCE [LARGE SCALE GENOMIC DNA]</scope>
    <source>
        <strain evidence="4 5">IRRI 6609</strain>
    </source>
</reference>
<dbReference type="InterPro" id="IPR050769">
    <property type="entry name" value="NAT_camello-type"/>
</dbReference>
<sequence>MNDSSLLIDEIRSASRTMVRELGFMRTTLAGTDHSASAVHTLLEIDAQGVMTAAQLVQVLGLEKSSVSRMVSKLIEAGELEETASHDDARAKLLRLTPHGRKTVADIHGYGQLQVSAALGHLNPTEQQVVAQGLAAYARALSARRLGSAEPAAHGISIISGYRPGVVGRIAEMHAAFYSRLAGFGQVFESQVATAVAEFVGRLDQPCNRLWLATHHGRIVGSIAIDGQDLGNNEAHLRWFILDDGCRGSGVGRRLLSEALGFCDDAGFDATRLWTFSGLDAARRLYEAQGFELVKQEQGSQWGTVVTEQQFIRTRARLAR</sequence>
<dbReference type="Gene3D" id="1.10.10.10">
    <property type="entry name" value="Winged helix-like DNA-binding domain superfamily/Winged helix DNA-binding domain"/>
    <property type="match status" value="1"/>
</dbReference>
<dbReference type="PANTHER" id="PTHR13947:SF37">
    <property type="entry name" value="LD18367P"/>
    <property type="match status" value="1"/>
</dbReference>
<dbReference type="STRING" id="50340.PF66_02144"/>
<dbReference type="CDD" id="cd04301">
    <property type="entry name" value="NAT_SF"/>
    <property type="match status" value="1"/>
</dbReference>
<dbReference type="PROSITE" id="PS51186">
    <property type="entry name" value="GNAT"/>
    <property type="match status" value="1"/>
</dbReference>
<protein>
    <submittedName>
        <fullName evidence="4">Transcriptional regulator, MarR family with acetyltransferase activity</fullName>
    </submittedName>
</protein>
<dbReference type="Pfam" id="PF12802">
    <property type="entry name" value="MarR_2"/>
    <property type="match status" value="1"/>
</dbReference>